<keyword evidence="2" id="KW-0238">DNA-binding</keyword>
<organism evidence="5 6">
    <name type="scientific">Microbacterium azadirachtae</name>
    <dbReference type="NCBI Taxonomy" id="582680"/>
    <lineage>
        <taxon>Bacteria</taxon>
        <taxon>Bacillati</taxon>
        <taxon>Actinomycetota</taxon>
        <taxon>Actinomycetes</taxon>
        <taxon>Micrococcales</taxon>
        <taxon>Microbacteriaceae</taxon>
        <taxon>Microbacterium</taxon>
    </lineage>
</organism>
<dbReference type="RefSeq" id="WP_045249589.1">
    <property type="nucleotide sequence ID" value="NZ_JYIT01000061.1"/>
</dbReference>
<keyword evidence="6" id="KW-1185">Reference proteome</keyword>
<evidence type="ECO:0000256" key="1">
    <source>
        <dbReference type="ARBA" id="ARBA00023015"/>
    </source>
</evidence>
<evidence type="ECO:0000313" key="5">
    <source>
        <dbReference type="EMBL" id="KJL26806.1"/>
    </source>
</evidence>
<dbReference type="PANTHER" id="PTHR46796">
    <property type="entry name" value="HTH-TYPE TRANSCRIPTIONAL ACTIVATOR RHAS-RELATED"/>
    <property type="match status" value="1"/>
</dbReference>
<comment type="caution">
    <text evidence="5">The sequence shown here is derived from an EMBL/GenBank/DDBJ whole genome shotgun (WGS) entry which is preliminary data.</text>
</comment>
<dbReference type="GO" id="GO:0043565">
    <property type="term" value="F:sequence-specific DNA binding"/>
    <property type="evidence" value="ECO:0007669"/>
    <property type="project" value="InterPro"/>
</dbReference>
<dbReference type="GO" id="GO:0003700">
    <property type="term" value="F:DNA-binding transcription factor activity"/>
    <property type="evidence" value="ECO:0007669"/>
    <property type="project" value="InterPro"/>
</dbReference>
<accession>A0A0F0L5K9</accession>
<gene>
    <name evidence="5" type="ORF">RL72_00862</name>
</gene>
<dbReference type="Gene3D" id="1.10.10.60">
    <property type="entry name" value="Homeodomain-like"/>
    <property type="match status" value="1"/>
</dbReference>
<dbReference type="OrthoDB" id="241790at2"/>
<dbReference type="InterPro" id="IPR050204">
    <property type="entry name" value="AraC_XylS_family_regulators"/>
</dbReference>
<reference evidence="5 6" key="1">
    <citation type="submission" date="2015-02" db="EMBL/GenBank/DDBJ databases">
        <title>Draft genome sequences of ten Microbacterium spp. with emphasis on heavy metal contaminated environments.</title>
        <authorList>
            <person name="Corretto E."/>
        </authorList>
    </citation>
    <scope>NUCLEOTIDE SEQUENCE [LARGE SCALE GENOMIC DNA]</scope>
    <source>
        <strain evidence="5 6">DSM 23848</strain>
    </source>
</reference>
<keyword evidence="3" id="KW-0804">Transcription</keyword>
<evidence type="ECO:0000256" key="2">
    <source>
        <dbReference type="ARBA" id="ARBA00023125"/>
    </source>
</evidence>
<proteinExistence type="predicted"/>
<dbReference type="PANTHER" id="PTHR46796:SF15">
    <property type="entry name" value="BLL1074 PROTEIN"/>
    <property type="match status" value="1"/>
</dbReference>
<dbReference type="AlphaFoldDB" id="A0A0F0L5K9"/>
<evidence type="ECO:0000259" key="4">
    <source>
        <dbReference type="PROSITE" id="PS01124"/>
    </source>
</evidence>
<dbReference type="SMART" id="SM00342">
    <property type="entry name" value="HTH_ARAC"/>
    <property type="match status" value="1"/>
</dbReference>
<keyword evidence="1" id="KW-0805">Transcription regulation</keyword>
<dbReference type="EMBL" id="JYIT01000061">
    <property type="protein sequence ID" value="KJL26806.1"/>
    <property type="molecule type" value="Genomic_DNA"/>
</dbReference>
<dbReference type="PATRIC" id="fig|582680.7.peg.891"/>
<dbReference type="InterPro" id="IPR046532">
    <property type="entry name" value="DUF6597"/>
</dbReference>
<evidence type="ECO:0000256" key="3">
    <source>
        <dbReference type="ARBA" id="ARBA00023163"/>
    </source>
</evidence>
<dbReference type="PROSITE" id="PS01124">
    <property type="entry name" value="HTH_ARAC_FAMILY_2"/>
    <property type="match status" value="1"/>
</dbReference>
<dbReference type="Pfam" id="PF20240">
    <property type="entry name" value="DUF6597"/>
    <property type="match status" value="1"/>
</dbReference>
<dbReference type="Pfam" id="PF12833">
    <property type="entry name" value="HTH_18"/>
    <property type="match status" value="1"/>
</dbReference>
<evidence type="ECO:0000313" key="6">
    <source>
        <dbReference type="Proteomes" id="UP000033448"/>
    </source>
</evidence>
<name>A0A0F0L5K9_9MICO</name>
<dbReference type="InterPro" id="IPR018060">
    <property type="entry name" value="HTH_AraC"/>
</dbReference>
<protein>
    <submittedName>
        <fullName evidence="5">Helix-turn-helix domain protein</fullName>
    </submittedName>
</protein>
<feature type="domain" description="HTH araC/xylS-type" evidence="4">
    <location>
        <begin position="159"/>
        <end position="261"/>
    </location>
</feature>
<dbReference type="Proteomes" id="UP000033448">
    <property type="component" value="Unassembled WGS sequence"/>
</dbReference>
<sequence>MRYVGRKPAPPLDRYADDLYCLFGDPGHRRRLLVPPMPSAHLMINLGDPVVLHDPSGERTPESLVDAWFLGIWTRRYVIEYGRHVNVVGVHLKPWGLAPFVDAPMGELRDRCVPADALWGSGIRGLRDRLADAATPSDRLAVIEAELLSRLADASPDERDPAQHAARRLESSWGSGTVAALTSETGLSSNRLASRFTSVVGVTPKRLARIYRFARVVLSVDAASPPAWADLAQTVGYFDQPHLINEFRDFTGRTPTDYLALRRRFPPEPSFPPDMGPMPAE</sequence>